<gene>
    <name evidence="1" type="ORF">F3087_31485</name>
</gene>
<organism evidence="1 2">
    <name type="scientific">Nocardia colli</name>
    <dbReference type="NCBI Taxonomy" id="2545717"/>
    <lineage>
        <taxon>Bacteria</taxon>
        <taxon>Bacillati</taxon>
        <taxon>Actinomycetota</taxon>
        <taxon>Actinomycetes</taxon>
        <taxon>Mycobacteriales</taxon>
        <taxon>Nocardiaceae</taxon>
        <taxon>Nocardia</taxon>
    </lineage>
</organism>
<keyword evidence="2" id="KW-1185">Reference proteome</keyword>
<reference evidence="1 2" key="1">
    <citation type="submission" date="2019-09" db="EMBL/GenBank/DDBJ databases">
        <authorList>
            <person name="Wang X."/>
        </authorList>
    </citation>
    <scope>NUCLEOTIDE SEQUENCE [LARGE SCALE GENOMIC DNA]</scope>
    <source>
        <strain evidence="1 2">CICC 11023</strain>
    </source>
</reference>
<accession>A0A5N0E9P0</accession>
<dbReference type="EMBL" id="VXLC01000017">
    <property type="protein sequence ID" value="KAA8884894.1"/>
    <property type="molecule type" value="Genomic_DNA"/>
</dbReference>
<proteinExistence type="predicted"/>
<sequence length="83" mass="9336">MNRARPQADSASAHDHRSALRAELGGIDDVLELLTQEEAEQLLTLLRQARIAQRRSLDRAIDDALQILPRLIRIPARSILFGK</sequence>
<name>A0A5N0E9P0_9NOCA</name>
<dbReference type="Proteomes" id="UP000323876">
    <property type="component" value="Unassembled WGS sequence"/>
</dbReference>
<evidence type="ECO:0000313" key="1">
    <source>
        <dbReference type="EMBL" id="KAA8884894.1"/>
    </source>
</evidence>
<dbReference type="RefSeq" id="WP_150405735.1">
    <property type="nucleotide sequence ID" value="NZ_VXLC01000017.1"/>
</dbReference>
<evidence type="ECO:0008006" key="3">
    <source>
        <dbReference type="Google" id="ProtNLM"/>
    </source>
</evidence>
<protein>
    <recommendedName>
        <fullName evidence="3">ANTAR domain-containing protein</fullName>
    </recommendedName>
</protein>
<evidence type="ECO:0000313" key="2">
    <source>
        <dbReference type="Proteomes" id="UP000323876"/>
    </source>
</evidence>
<dbReference type="OrthoDB" id="4751900at2"/>
<comment type="caution">
    <text evidence="1">The sequence shown here is derived from an EMBL/GenBank/DDBJ whole genome shotgun (WGS) entry which is preliminary data.</text>
</comment>
<dbReference type="AlphaFoldDB" id="A0A5N0E9P0"/>